<feature type="region of interest" description="Disordered" evidence="1">
    <location>
        <begin position="86"/>
        <end position="111"/>
    </location>
</feature>
<reference evidence="2" key="2">
    <citation type="submission" date="2022-06" db="UniProtKB">
        <authorList>
            <consortium name="EnsemblMetazoa"/>
        </authorList>
    </citation>
    <scope>IDENTIFICATION</scope>
    <source>
        <strain evidence="2">PS312</strain>
    </source>
</reference>
<feature type="region of interest" description="Disordered" evidence="1">
    <location>
        <begin position="1"/>
        <end position="20"/>
    </location>
</feature>
<protein>
    <submittedName>
        <fullName evidence="2">Uncharacterized protein</fullName>
    </submittedName>
</protein>
<dbReference type="AlphaFoldDB" id="A0A2A6BP76"/>
<sequence>MDTSQPEHTNTSRPWLRSQSPTDYRTLFAWEQARPHDSRFSQLRQHATNSPSAQCLLSYQAIYQPQRSCSMSMFTPNHAHCDKSITTVPPSSSYRNPIHSRANMPAQPAEI</sequence>
<evidence type="ECO:0000313" key="3">
    <source>
        <dbReference type="Proteomes" id="UP000005239"/>
    </source>
</evidence>
<keyword evidence="3" id="KW-1185">Reference proteome</keyword>
<evidence type="ECO:0000313" key="2">
    <source>
        <dbReference type="EnsemblMetazoa" id="PPA00800.1"/>
    </source>
</evidence>
<proteinExistence type="predicted"/>
<name>A0A2A6BP76_PRIPA</name>
<dbReference type="EnsemblMetazoa" id="PPA00800.1">
    <property type="protein sequence ID" value="PPA00800.1"/>
    <property type="gene ID" value="WBGene00090354"/>
</dbReference>
<reference evidence="3" key="1">
    <citation type="journal article" date="2008" name="Nat. Genet.">
        <title>The Pristionchus pacificus genome provides a unique perspective on nematode lifestyle and parasitism.</title>
        <authorList>
            <person name="Dieterich C."/>
            <person name="Clifton S.W."/>
            <person name="Schuster L.N."/>
            <person name="Chinwalla A."/>
            <person name="Delehaunty K."/>
            <person name="Dinkelacker I."/>
            <person name="Fulton L."/>
            <person name="Fulton R."/>
            <person name="Godfrey J."/>
            <person name="Minx P."/>
            <person name="Mitreva M."/>
            <person name="Roeseler W."/>
            <person name="Tian H."/>
            <person name="Witte H."/>
            <person name="Yang S.P."/>
            <person name="Wilson R.K."/>
            <person name="Sommer R.J."/>
        </authorList>
    </citation>
    <scope>NUCLEOTIDE SEQUENCE [LARGE SCALE GENOMIC DNA]</scope>
    <source>
        <strain evidence="3">PS312</strain>
    </source>
</reference>
<accession>A0A8R1U3E7</accession>
<gene>
    <name evidence="2" type="primary">WBGene00090354</name>
</gene>
<accession>A0A2A6BP76</accession>
<feature type="compositionally biased region" description="Polar residues" evidence="1">
    <location>
        <begin position="86"/>
        <end position="95"/>
    </location>
</feature>
<dbReference type="Proteomes" id="UP000005239">
    <property type="component" value="Unassembled WGS sequence"/>
</dbReference>
<organism evidence="2 3">
    <name type="scientific">Pristionchus pacificus</name>
    <name type="common">Parasitic nematode worm</name>
    <dbReference type="NCBI Taxonomy" id="54126"/>
    <lineage>
        <taxon>Eukaryota</taxon>
        <taxon>Metazoa</taxon>
        <taxon>Ecdysozoa</taxon>
        <taxon>Nematoda</taxon>
        <taxon>Chromadorea</taxon>
        <taxon>Rhabditida</taxon>
        <taxon>Rhabditina</taxon>
        <taxon>Diplogasteromorpha</taxon>
        <taxon>Diplogasteroidea</taxon>
        <taxon>Neodiplogasteridae</taxon>
        <taxon>Pristionchus</taxon>
    </lineage>
</organism>
<evidence type="ECO:0000256" key="1">
    <source>
        <dbReference type="SAM" id="MobiDB-lite"/>
    </source>
</evidence>